<evidence type="ECO:0000313" key="1">
    <source>
        <dbReference type="EMBL" id="KKK96995.1"/>
    </source>
</evidence>
<feature type="non-terminal residue" evidence="1">
    <location>
        <position position="21"/>
    </location>
</feature>
<name>A0A0F9AFD9_9ZZZZ</name>
<protein>
    <submittedName>
        <fullName evidence="1">Uncharacterized protein</fullName>
    </submittedName>
</protein>
<proteinExistence type="predicted"/>
<comment type="caution">
    <text evidence="1">The sequence shown here is derived from an EMBL/GenBank/DDBJ whole genome shotgun (WGS) entry which is preliminary data.</text>
</comment>
<dbReference type="EMBL" id="LAZR01046241">
    <property type="protein sequence ID" value="KKK96995.1"/>
    <property type="molecule type" value="Genomic_DNA"/>
</dbReference>
<reference evidence="1" key="1">
    <citation type="journal article" date="2015" name="Nature">
        <title>Complex archaea that bridge the gap between prokaryotes and eukaryotes.</title>
        <authorList>
            <person name="Spang A."/>
            <person name="Saw J.H."/>
            <person name="Jorgensen S.L."/>
            <person name="Zaremba-Niedzwiedzka K."/>
            <person name="Martijn J."/>
            <person name="Lind A.E."/>
            <person name="van Eijk R."/>
            <person name="Schleper C."/>
            <person name="Guy L."/>
            <person name="Ettema T.J."/>
        </authorList>
    </citation>
    <scope>NUCLEOTIDE SEQUENCE</scope>
</reference>
<dbReference type="AlphaFoldDB" id="A0A0F9AFD9"/>
<organism evidence="1">
    <name type="scientific">marine sediment metagenome</name>
    <dbReference type="NCBI Taxonomy" id="412755"/>
    <lineage>
        <taxon>unclassified sequences</taxon>
        <taxon>metagenomes</taxon>
        <taxon>ecological metagenomes</taxon>
    </lineage>
</organism>
<accession>A0A0F9AFD9</accession>
<gene>
    <name evidence="1" type="ORF">LCGC14_2657180</name>
</gene>
<sequence length="21" mass="2145">MPIAASDLKAFGAANHAEDDT</sequence>